<dbReference type="InterPro" id="IPR011050">
    <property type="entry name" value="Pectin_lyase_fold/virulence"/>
</dbReference>
<evidence type="ECO:0000259" key="1">
    <source>
        <dbReference type="Pfam" id="PF13229"/>
    </source>
</evidence>
<dbReference type="AlphaFoldDB" id="A0A6M5YTM9"/>
<gene>
    <name evidence="2" type="ORF">FTUN_4999</name>
</gene>
<dbReference type="PANTHER" id="PTHR11319">
    <property type="entry name" value="G PROTEIN-COUPLED RECEPTOR-RELATED"/>
    <property type="match status" value="1"/>
</dbReference>
<protein>
    <recommendedName>
        <fullName evidence="1">Right handed beta helix domain-containing protein</fullName>
    </recommendedName>
</protein>
<dbReference type="KEGG" id="ftj:FTUN_4999"/>
<dbReference type="InterPro" id="IPR012334">
    <property type="entry name" value="Pectin_lyas_fold"/>
</dbReference>
<organism evidence="2 3">
    <name type="scientific">Frigoriglobus tundricola</name>
    <dbReference type="NCBI Taxonomy" id="2774151"/>
    <lineage>
        <taxon>Bacteria</taxon>
        <taxon>Pseudomonadati</taxon>
        <taxon>Planctomycetota</taxon>
        <taxon>Planctomycetia</taxon>
        <taxon>Gemmatales</taxon>
        <taxon>Gemmataceae</taxon>
        <taxon>Frigoriglobus</taxon>
    </lineage>
</organism>
<evidence type="ECO:0000313" key="3">
    <source>
        <dbReference type="Proteomes" id="UP000503447"/>
    </source>
</evidence>
<dbReference type="InterPro" id="IPR039448">
    <property type="entry name" value="Beta_helix"/>
</dbReference>
<sequence length="939" mass="92982">MIGSFWRRWLAQRPAPLRRPRPALRPRVEALECRCVPATLVVDPSVPSDYQNISAAVAAANTGDIIQVAAGTYSGVNDLDLTLNKAITIESANGAASTIIDCSASNFAIVNADCTIQGFTFKNANSSDLSVISVQISCTITGCAFENDTNLGGNGAAFELTGGTSTISNCTFDHCAGAGAISARGGSADISSCTFTNGNGQNGGAGGGGAINLNNGNVTITGSTFTGNTGGNQAGGVFFWRNGALTVTLSTFTNNTASYGGVILEGAQGIDSPASFSQCTFSGNSATIAGGVASLEAGSSGTTTFTATNCLFLNNSAPEGAVIDAKTAGAYPNVANVINSSFYGNQATGGGNGTISGGATSTVNVTNSILYGDLSPVEISTADPPAAVHIDHTDIQGGHAGTGNLNADPLYVNPVGGDLRVQGNSPAVNAGTTGTGIPAADFLGTARDPQPDLGAYEYVLTVTTGAIATTQYSAFTGAVATFTDSTSMTAAVSAFTATIDWGDGTGTSAGTVTQPGGAGTPYVVSGTHTYTTFGPETLTVTVAAVTTLGSGTSGITVNQDVVTHFVVTAPTAGTAGTAFGFTVTAADAAGSTVPGYTGTVHFTSSDGRAVLPGDGTLTNGSGTFTATLNSAGQQTISAADTVTSSVAGSTGSIGVAPVVTASTAGLAADTPEIVIHGSGFDPNVANDRVAFNNGAAGTVTAASPTALTVTLTTRPAGVGGLTAIVTVDTIDSGPAVQVATVTPVAYTPTVAVAFGPLGEVLEVVDSAGVLTQYDATGAHVISGGVRGASVAFEPTGEVLLVTFRTGALVRYDPTGTYVLNTSGVQSASLTYGPFGEAGEVVDSTGQLTRYDAAGAHALAGGVSSASLAQTPFGEVLFVTYRDGSLVKYDATGAHAVAGGVSSASLARVEPAGEVLYVLYLDGSLVRYDARGARPLGTVA</sequence>
<dbReference type="EMBL" id="CP053452">
    <property type="protein sequence ID" value="QJW97425.1"/>
    <property type="molecule type" value="Genomic_DNA"/>
</dbReference>
<proteinExistence type="predicted"/>
<feature type="domain" description="Right handed beta helix" evidence="1">
    <location>
        <begin position="159"/>
        <end position="320"/>
    </location>
</feature>
<dbReference type="SMART" id="SM00710">
    <property type="entry name" value="PbH1"/>
    <property type="match status" value="4"/>
</dbReference>
<keyword evidence="3" id="KW-1185">Reference proteome</keyword>
<dbReference type="Pfam" id="PF13229">
    <property type="entry name" value="Beta_helix"/>
    <property type="match status" value="1"/>
</dbReference>
<dbReference type="SUPFAM" id="SSF51126">
    <property type="entry name" value="Pectin lyase-like"/>
    <property type="match status" value="1"/>
</dbReference>
<dbReference type="InterPro" id="IPR006626">
    <property type="entry name" value="PbH1"/>
</dbReference>
<name>A0A6M5YTM9_9BACT</name>
<dbReference type="RefSeq" id="WP_171472795.1">
    <property type="nucleotide sequence ID" value="NZ_CP053452.2"/>
</dbReference>
<dbReference type="InterPro" id="IPR059226">
    <property type="entry name" value="Choice_anch_Q_dom"/>
</dbReference>
<dbReference type="Gene3D" id="2.160.20.10">
    <property type="entry name" value="Single-stranded right-handed beta-helix, Pectin lyase-like"/>
    <property type="match status" value="1"/>
</dbReference>
<dbReference type="Proteomes" id="UP000503447">
    <property type="component" value="Chromosome"/>
</dbReference>
<evidence type="ECO:0000313" key="2">
    <source>
        <dbReference type="EMBL" id="QJW97425.1"/>
    </source>
</evidence>
<reference evidence="3" key="1">
    <citation type="submission" date="2020-05" db="EMBL/GenBank/DDBJ databases">
        <title>Frigoriglobus tundricola gen. nov., sp. nov., a psychrotolerant cellulolytic planctomycete of the family Gemmataceae with two divergent copies of 16S rRNA gene.</title>
        <authorList>
            <person name="Kulichevskaya I.S."/>
            <person name="Ivanova A.A."/>
            <person name="Naumoff D.G."/>
            <person name="Beletsky A.V."/>
            <person name="Rijpstra W.I.C."/>
            <person name="Sinninghe Damste J.S."/>
            <person name="Mardanov A.V."/>
            <person name="Ravin N.V."/>
            <person name="Dedysh S.N."/>
        </authorList>
    </citation>
    <scope>NUCLEOTIDE SEQUENCE [LARGE SCALE GENOMIC DNA]</scope>
    <source>
        <strain evidence="3">PL17</strain>
    </source>
</reference>
<dbReference type="SUPFAM" id="SSF101898">
    <property type="entry name" value="NHL repeat"/>
    <property type="match status" value="1"/>
</dbReference>
<accession>A0A6M5YTM9</accession>
<dbReference type="NCBIfam" id="NF041518">
    <property type="entry name" value="choice_anch_Q"/>
    <property type="match status" value="1"/>
</dbReference>
<dbReference type="PANTHER" id="PTHR11319:SF35">
    <property type="entry name" value="OUTER MEMBRANE PROTEIN PMPC-RELATED"/>
    <property type="match status" value="1"/>
</dbReference>